<evidence type="ECO:0000256" key="3">
    <source>
        <dbReference type="ARBA" id="ARBA00023172"/>
    </source>
</evidence>
<dbReference type="STRING" id="1121409.SAMN02745124_03043"/>
<dbReference type="InterPro" id="IPR011010">
    <property type="entry name" value="DNA_brk_join_enz"/>
</dbReference>
<dbReference type="AlphaFoldDB" id="A0A1M5XHH9"/>
<keyword evidence="3" id="KW-0233">DNA recombination</keyword>
<dbReference type="PROSITE" id="PS51900">
    <property type="entry name" value="CB"/>
    <property type="match status" value="1"/>
</dbReference>
<evidence type="ECO:0000313" key="7">
    <source>
        <dbReference type="Proteomes" id="UP000184139"/>
    </source>
</evidence>
<keyword evidence="2 4" id="KW-0238">DNA-binding</keyword>
<name>A0A1M5XHH9_9BACT</name>
<sequence length="392" mass="45817">MRGGIYSYEKCPECGQSFKYVDTARGLVCPSHPDRRANNEFVVRFGRQVRRRFTSFEKAERFLTGLRYEVDRGTFDPRDYESSNPLGFENLAEKWLTIKKEEVKPSSYANLERFIIAAIHEWGPKNVKEIGFAELEDFLHKQKVSNKTKSNIRSCLHSFWNWLLHRRIVTTQQFPDFPTVKFNLGYRKIIDKETQTAILNEVKRISYDRNPRIWLGIKWLCTYISIRPGELLKVQEQDLNTRLGCFIIKHSKEGREKIVPMLEEDRDLINSLPIGLPELPFFRHHKRTSGTRPGTPFGEKYLYKWWKIACSNLGIEGVDLYGGTRHSSATALKELLTPEQIKAGTMHSTNKAFERYFQRNSQDAIQVYSLTSSFQEVEKSTQPQKIISYRKN</sequence>
<organism evidence="6 7">
    <name type="scientific">Desulfofustis glycolicus DSM 9705</name>
    <dbReference type="NCBI Taxonomy" id="1121409"/>
    <lineage>
        <taxon>Bacteria</taxon>
        <taxon>Pseudomonadati</taxon>
        <taxon>Thermodesulfobacteriota</taxon>
        <taxon>Desulfobulbia</taxon>
        <taxon>Desulfobulbales</taxon>
        <taxon>Desulfocapsaceae</taxon>
        <taxon>Desulfofustis</taxon>
    </lineage>
</organism>
<dbReference type="GO" id="GO:0006310">
    <property type="term" value="P:DNA recombination"/>
    <property type="evidence" value="ECO:0007669"/>
    <property type="project" value="UniProtKB-KW"/>
</dbReference>
<dbReference type="GO" id="GO:0015074">
    <property type="term" value="P:DNA integration"/>
    <property type="evidence" value="ECO:0007669"/>
    <property type="project" value="UniProtKB-KW"/>
</dbReference>
<evidence type="ECO:0000256" key="4">
    <source>
        <dbReference type="PROSITE-ProRule" id="PRU01248"/>
    </source>
</evidence>
<dbReference type="Gene3D" id="1.10.150.130">
    <property type="match status" value="1"/>
</dbReference>
<evidence type="ECO:0000313" key="6">
    <source>
        <dbReference type="EMBL" id="SHH98998.1"/>
    </source>
</evidence>
<dbReference type="InterPro" id="IPR013762">
    <property type="entry name" value="Integrase-like_cat_sf"/>
</dbReference>
<reference evidence="6 7" key="1">
    <citation type="submission" date="2016-11" db="EMBL/GenBank/DDBJ databases">
        <authorList>
            <person name="Jaros S."/>
            <person name="Januszkiewicz K."/>
            <person name="Wedrychowicz H."/>
        </authorList>
    </citation>
    <scope>NUCLEOTIDE SEQUENCE [LARGE SCALE GENOMIC DNA]</scope>
    <source>
        <strain evidence="6 7">DSM 9705</strain>
    </source>
</reference>
<dbReference type="EMBL" id="FQXS01000020">
    <property type="protein sequence ID" value="SHH98998.1"/>
    <property type="molecule type" value="Genomic_DNA"/>
</dbReference>
<dbReference type="InterPro" id="IPR010998">
    <property type="entry name" value="Integrase_recombinase_N"/>
</dbReference>
<dbReference type="Gene3D" id="1.10.443.10">
    <property type="entry name" value="Intergrase catalytic core"/>
    <property type="match status" value="1"/>
</dbReference>
<gene>
    <name evidence="6" type="ORF">SAMN02745124_03043</name>
</gene>
<dbReference type="Proteomes" id="UP000184139">
    <property type="component" value="Unassembled WGS sequence"/>
</dbReference>
<dbReference type="SUPFAM" id="SSF56349">
    <property type="entry name" value="DNA breaking-rejoining enzymes"/>
    <property type="match status" value="1"/>
</dbReference>
<keyword evidence="7" id="KW-1185">Reference proteome</keyword>
<dbReference type="RefSeq" id="WP_073377450.1">
    <property type="nucleotide sequence ID" value="NZ_FQXS01000020.1"/>
</dbReference>
<proteinExistence type="predicted"/>
<dbReference type="OrthoDB" id="5414791at2"/>
<evidence type="ECO:0000256" key="1">
    <source>
        <dbReference type="ARBA" id="ARBA00022908"/>
    </source>
</evidence>
<accession>A0A1M5XHH9</accession>
<feature type="domain" description="Core-binding (CB)" evidence="5">
    <location>
        <begin position="86"/>
        <end position="164"/>
    </location>
</feature>
<keyword evidence="1" id="KW-0229">DNA integration</keyword>
<dbReference type="InterPro" id="IPR044068">
    <property type="entry name" value="CB"/>
</dbReference>
<protein>
    <submittedName>
        <fullName evidence="6">Integrase</fullName>
    </submittedName>
</protein>
<evidence type="ECO:0000259" key="5">
    <source>
        <dbReference type="PROSITE" id="PS51900"/>
    </source>
</evidence>
<evidence type="ECO:0000256" key="2">
    <source>
        <dbReference type="ARBA" id="ARBA00023125"/>
    </source>
</evidence>
<dbReference type="GO" id="GO:0003677">
    <property type="term" value="F:DNA binding"/>
    <property type="evidence" value="ECO:0007669"/>
    <property type="project" value="UniProtKB-UniRule"/>
</dbReference>